<organism evidence="6 7">
    <name type="scientific">Periophthalmus magnuspinnatus</name>
    <dbReference type="NCBI Taxonomy" id="409849"/>
    <lineage>
        <taxon>Eukaryota</taxon>
        <taxon>Metazoa</taxon>
        <taxon>Chordata</taxon>
        <taxon>Craniata</taxon>
        <taxon>Vertebrata</taxon>
        <taxon>Euteleostomi</taxon>
        <taxon>Actinopterygii</taxon>
        <taxon>Neopterygii</taxon>
        <taxon>Teleostei</taxon>
        <taxon>Neoteleostei</taxon>
        <taxon>Acanthomorphata</taxon>
        <taxon>Gobiaria</taxon>
        <taxon>Gobiiformes</taxon>
        <taxon>Gobioidei</taxon>
        <taxon>Gobiidae</taxon>
        <taxon>Oxudercinae</taxon>
        <taxon>Periophthalmus</taxon>
    </lineage>
</organism>
<evidence type="ECO:0000256" key="4">
    <source>
        <dbReference type="PROSITE-ProRule" id="PRU00803"/>
    </source>
</evidence>
<dbReference type="InterPro" id="IPR028994">
    <property type="entry name" value="Integrin_alpha_N"/>
</dbReference>
<keyword evidence="2" id="KW-0677">Repeat</keyword>
<dbReference type="InterPro" id="IPR000413">
    <property type="entry name" value="Integrin_alpha"/>
</dbReference>
<evidence type="ECO:0000313" key="7">
    <source>
        <dbReference type="Proteomes" id="UP000261520"/>
    </source>
</evidence>
<protein>
    <recommendedName>
        <fullName evidence="8">Integrin alpha-2 domain-containing protein</fullName>
    </recommendedName>
</protein>
<dbReference type="SMART" id="SM00191">
    <property type="entry name" value="Int_alpha"/>
    <property type="match status" value="3"/>
</dbReference>
<dbReference type="PROSITE" id="PS51470">
    <property type="entry name" value="FG_GAP"/>
    <property type="match status" value="2"/>
</dbReference>
<dbReference type="SUPFAM" id="SSF69318">
    <property type="entry name" value="Integrin alpha N-terminal domain"/>
    <property type="match status" value="1"/>
</dbReference>
<keyword evidence="5" id="KW-0130">Cell adhesion</keyword>
<dbReference type="GO" id="GO:0007160">
    <property type="term" value="P:cell-matrix adhesion"/>
    <property type="evidence" value="ECO:0007669"/>
    <property type="project" value="TreeGrafter"/>
</dbReference>
<keyword evidence="7" id="KW-1185">Reference proteome</keyword>
<dbReference type="Proteomes" id="UP000261520">
    <property type="component" value="Unplaced"/>
</dbReference>
<feature type="repeat" description="FG-GAP" evidence="4">
    <location>
        <begin position="39"/>
        <end position="102"/>
    </location>
</feature>
<dbReference type="InterPro" id="IPR013517">
    <property type="entry name" value="FG-GAP"/>
</dbReference>
<reference evidence="6" key="1">
    <citation type="submission" date="2025-08" db="UniProtKB">
        <authorList>
            <consortium name="Ensembl"/>
        </authorList>
    </citation>
    <scope>IDENTIFICATION</scope>
</reference>
<dbReference type="GO" id="GO:0033627">
    <property type="term" value="P:cell adhesion mediated by integrin"/>
    <property type="evidence" value="ECO:0007669"/>
    <property type="project" value="TreeGrafter"/>
</dbReference>
<dbReference type="PRINTS" id="PR01185">
    <property type="entry name" value="INTEGRINA"/>
</dbReference>
<dbReference type="Ensembl" id="ENSPMGT00000015096.1">
    <property type="protein sequence ID" value="ENSPMGP00000014146.1"/>
    <property type="gene ID" value="ENSPMGG00000011616.1"/>
</dbReference>
<feature type="repeat" description="FG-GAP" evidence="4">
    <location>
        <begin position="251"/>
        <end position="312"/>
    </location>
</feature>
<dbReference type="GO" id="GO:0009897">
    <property type="term" value="C:external side of plasma membrane"/>
    <property type="evidence" value="ECO:0007669"/>
    <property type="project" value="TreeGrafter"/>
</dbReference>
<name>A0A3B4ACB9_9GOBI</name>
<dbReference type="STRING" id="409849.ENSPMGP00000014146"/>
<comment type="similarity">
    <text evidence="5">Belongs to the integrin alpha chain family.</text>
</comment>
<dbReference type="GO" id="GO:0008305">
    <property type="term" value="C:integrin complex"/>
    <property type="evidence" value="ECO:0007669"/>
    <property type="project" value="InterPro"/>
</dbReference>
<keyword evidence="1" id="KW-0732">Signal</keyword>
<dbReference type="Pfam" id="PF01839">
    <property type="entry name" value="FG-GAP"/>
    <property type="match status" value="1"/>
</dbReference>
<accession>A0A3B4ACB9</accession>
<evidence type="ECO:0000256" key="5">
    <source>
        <dbReference type="RuleBase" id="RU003762"/>
    </source>
</evidence>
<keyword evidence="3" id="KW-0325">Glycoprotein</keyword>
<evidence type="ECO:0000256" key="3">
    <source>
        <dbReference type="ARBA" id="ARBA00023180"/>
    </source>
</evidence>
<sequence>GLDVCVCASGSLRVLMASSAPVLLSMLLAVCTAFNLDPLVSVVKSGGRRSLFGFSVALHQDQSSGAYRLLVGAPMERAEPGVLANRTGGVYVCPISSDPGDCTRDLIEDMWLGVSVASQGPPGGRVLACGHRFAKLYGAYRLRHMTGRCYVRGNHLQYNDSDAHWQNPDQVCSGEVMCTMGMSAAISQTEIIVGSPGSFDWQGTSKNTASHPKPVQASRGGCVYSYVCAGNVHDDARGSVFLALKSSSGLQILQRLRGEQTGSYYGNALAVLDLNNDGWNDLLVGAPFFFQRLEEVGGAVYVYLNTGGRFDSRPTLVLRGPQHSAFGMSLCAAGDLDQDGFQGKASGQSWGRSWGRSWERSWGRSWG</sequence>
<evidence type="ECO:0000256" key="2">
    <source>
        <dbReference type="ARBA" id="ARBA00022737"/>
    </source>
</evidence>
<evidence type="ECO:0000313" key="6">
    <source>
        <dbReference type="Ensembl" id="ENSPMGP00000014146.1"/>
    </source>
</evidence>
<evidence type="ECO:0000256" key="1">
    <source>
        <dbReference type="ARBA" id="ARBA00022729"/>
    </source>
</evidence>
<dbReference type="Gene3D" id="2.130.10.130">
    <property type="entry name" value="Integrin alpha, N-terminal"/>
    <property type="match status" value="1"/>
</dbReference>
<proteinExistence type="inferred from homology"/>
<comment type="subcellular location">
    <subcellularLocation>
        <location evidence="5">Membrane</location>
        <topology evidence="5">Single-pass type I membrane protein</topology>
    </subcellularLocation>
</comment>
<evidence type="ECO:0008006" key="8">
    <source>
        <dbReference type="Google" id="ProtNLM"/>
    </source>
</evidence>
<dbReference type="AlphaFoldDB" id="A0A3B4ACB9"/>
<keyword evidence="5" id="KW-0675">Receptor</keyword>
<dbReference type="GO" id="GO:0050900">
    <property type="term" value="P:leukocyte migration"/>
    <property type="evidence" value="ECO:0007669"/>
    <property type="project" value="TreeGrafter"/>
</dbReference>
<keyword evidence="5" id="KW-0401">Integrin</keyword>
<dbReference type="InterPro" id="IPR013519">
    <property type="entry name" value="Int_alpha_beta-p"/>
</dbReference>
<dbReference type="PANTHER" id="PTHR23220:SF89">
    <property type="entry name" value="INTEGRIN ALPHA-3"/>
    <property type="match status" value="1"/>
</dbReference>
<dbReference type="GO" id="GO:0098609">
    <property type="term" value="P:cell-cell adhesion"/>
    <property type="evidence" value="ECO:0007669"/>
    <property type="project" value="TreeGrafter"/>
</dbReference>
<dbReference type="GO" id="GO:0007229">
    <property type="term" value="P:integrin-mediated signaling pathway"/>
    <property type="evidence" value="ECO:0007669"/>
    <property type="project" value="UniProtKB-KW"/>
</dbReference>
<dbReference type="PANTHER" id="PTHR23220">
    <property type="entry name" value="INTEGRIN ALPHA"/>
    <property type="match status" value="1"/>
</dbReference>
<reference evidence="6" key="2">
    <citation type="submission" date="2025-09" db="UniProtKB">
        <authorList>
            <consortium name="Ensembl"/>
        </authorList>
    </citation>
    <scope>IDENTIFICATION</scope>
</reference>
<dbReference type="GO" id="GO:0005178">
    <property type="term" value="F:integrin binding"/>
    <property type="evidence" value="ECO:0007669"/>
    <property type="project" value="TreeGrafter"/>
</dbReference>